<gene>
    <name evidence="2" type="ORF">HHI36_017441</name>
</gene>
<accession>A0ABD2NNQ2</accession>
<dbReference type="Proteomes" id="UP001516400">
    <property type="component" value="Unassembled WGS sequence"/>
</dbReference>
<dbReference type="AlphaFoldDB" id="A0ABD2NNQ2"/>
<feature type="compositionally biased region" description="Polar residues" evidence="1">
    <location>
        <begin position="57"/>
        <end position="71"/>
    </location>
</feature>
<feature type="compositionally biased region" description="Acidic residues" evidence="1">
    <location>
        <begin position="37"/>
        <end position="47"/>
    </location>
</feature>
<evidence type="ECO:0000256" key="1">
    <source>
        <dbReference type="SAM" id="MobiDB-lite"/>
    </source>
</evidence>
<reference evidence="2 3" key="1">
    <citation type="journal article" date="2021" name="BMC Biol.">
        <title>Horizontally acquired antibacterial genes associated with adaptive radiation of ladybird beetles.</title>
        <authorList>
            <person name="Li H.S."/>
            <person name="Tang X.F."/>
            <person name="Huang Y.H."/>
            <person name="Xu Z.Y."/>
            <person name="Chen M.L."/>
            <person name="Du X.Y."/>
            <person name="Qiu B.Y."/>
            <person name="Chen P.T."/>
            <person name="Zhang W."/>
            <person name="Slipinski A."/>
            <person name="Escalona H.E."/>
            <person name="Waterhouse R.M."/>
            <person name="Zwick A."/>
            <person name="Pang H."/>
        </authorList>
    </citation>
    <scope>NUCLEOTIDE SEQUENCE [LARGE SCALE GENOMIC DNA]</scope>
    <source>
        <strain evidence="2">SYSU2018</strain>
    </source>
</reference>
<feature type="region of interest" description="Disordered" evidence="1">
    <location>
        <begin position="1"/>
        <end position="77"/>
    </location>
</feature>
<organism evidence="2 3">
    <name type="scientific">Cryptolaemus montrouzieri</name>
    <dbReference type="NCBI Taxonomy" id="559131"/>
    <lineage>
        <taxon>Eukaryota</taxon>
        <taxon>Metazoa</taxon>
        <taxon>Ecdysozoa</taxon>
        <taxon>Arthropoda</taxon>
        <taxon>Hexapoda</taxon>
        <taxon>Insecta</taxon>
        <taxon>Pterygota</taxon>
        <taxon>Neoptera</taxon>
        <taxon>Endopterygota</taxon>
        <taxon>Coleoptera</taxon>
        <taxon>Polyphaga</taxon>
        <taxon>Cucujiformia</taxon>
        <taxon>Coccinelloidea</taxon>
        <taxon>Coccinellidae</taxon>
        <taxon>Scymninae</taxon>
        <taxon>Scymnini</taxon>
        <taxon>Cryptolaemus</taxon>
    </lineage>
</organism>
<comment type="caution">
    <text evidence="2">The sequence shown here is derived from an EMBL/GenBank/DDBJ whole genome shotgun (WGS) entry which is preliminary data.</text>
</comment>
<protein>
    <submittedName>
        <fullName evidence="2">Uncharacterized protein</fullName>
    </submittedName>
</protein>
<keyword evidence="3" id="KW-1185">Reference proteome</keyword>
<feature type="compositionally biased region" description="Basic and acidic residues" evidence="1">
    <location>
        <begin position="8"/>
        <end position="21"/>
    </location>
</feature>
<dbReference type="EMBL" id="JABFTP020000124">
    <property type="protein sequence ID" value="KAL3279935.1"/>
    <property type="molecule type" value="Genomic_DNA"/>
</dbReference>
<name>A0ABD2NNQ2_9CUCU</name>
<evidence type="ECO:0000313" key="2">
    <source>
        <dbReference type="EMBL" id="KAL3279935.1"/>
    </source>
</evidence>
<proteinExistence type="predicted"/>
<evidence type="ECO:0000313" key="3">
    <source>
        <dbReference type="Proteomes" id="UP001516400"/>
    </source>
</evidence>
<sequence length="126" mass="14348">MAYSLRPRVREVMLEESRENDFGGDATSDSDNVSEQSESDSEDDASDYSEAKDAENETLSARILQQRQQANARGRPSTVLFSKIKPNGAQNHAREHRTDKTLHRKEYLDHEMVRKIVKISSSFGNF</sequence>